<keyword evidence="2" id="KW-1185">Reference proteome</keyword>
<organism evidence="1 2">
    <name type="scientific">Sphagnum jensenii</name>
    <dbReference type="NCBI Taxonomy" id="128206"/>
    <lineage>
        <taxon>Eukaryota</taxon>
        <taxon>Viridiplantae</taxon>
        <taxon>Streptophyta</taxon>
        <taxon>Embryophyta</taxon>
        <taxon>Bryophyta</taxon>
        <taxon>Sphagnophytina</taxon>
        <taxon>Sphagnopsida</taxon>
        <taxon>Sphagnales</taxon>
        <taxon>Sphagnaceae</taxon>
        <taxon>Sphagnum</taxon>
    </lineage>
</organism>
<sequence>MSQYSNLTIISWIQSTAGVPIAFAALAAAAHQEIANVGPRSPASCKIQRCESPASWEHPEIGSSWMFPAYCGCPPFLQLVDEVQAAQAVLNKTVHILFSFAEGVKVLLVVVLA</sequence>
<dbReference type="Proteomes" id="UP001497444">
    <property type="component" value="Chromosome 4"/>
</dbReference>
<dbReference type="EMBL" id="OZ020099">
    <property type="protein sequence ID" value="CAK9271415.1"/>
    <property type="molecule type" value="Genomic_DNA"/>
</dbReference>
<name>A0ABP0WX24_9BRYO</name>
<evidence type="ECO:0000313" key="1">
    <source>
        <dbReference type="EMBL" id="CAK9271415.1"/>
    </source>
</evidence>
<evidence type="ECO:0000313" key="2">
    <source>
        <dbReference type="Proteomes" id="UP001497444"/>
    </source>
</evidence>
<gene>
    <name evidence="1" type="ORF">CSSPJE1EN1_LOCUS16893</name>
</gene>
<proteinExistence type="predicted"/>
<protein>
    <submittedName>
        <fullName evidence="1">Uncharacterized protein</fullName>
    </submittedName>
</protein>
<accession>A0ABP0WX24</accession>
<reference evidence="1" key="1">
    <citation type="submission" date="2024-02" db="EMBL/GenBank/DDBJ databases">
        <authorList>
            <consortium name="ELIXIR-Norway"/>
            <consortium name="Elixir Norway"/>
        </authorList>
    </citation>
    <scope>NUCLEOTIDE SEQUENCE</scope>
</reference>